<proteinExistence type="predicted"/>
<sequence length="69" mass="7697">MLRTQAGVAGVGDCDPRIAGDTQDSHTHLPRMISNKCDGEGHRFAPGSRKQWTRMKFESKISLVTRISR</sequence>
<evidence type="ECO:0000313" key="3">
    <source>
        <dbReference type="Proteomes" id="UP000178912"/>
    </source>
</evidence>
<gene>
    <name evidence="2" type="ORF">RAG0_14000</name>
</gene>
<evidence type="ECO:0000313" key="2">
    <source>
        <dbReference type="EMBL" id="CZT09142.1"/>
    </source>
</evidence>
<protein>
    <submittedName>
        <fullName evidence="2">Uncharacterized protein</fullName>
    </submittedName>
</protein>
<dbReference type="EMBL" id="FJUX01000111">
    <property type="protein sequence ID" value="CZT09142.1"/>
    <property type="molecule type" value="Genomic_DNA"/>
</dbReference>
<keyword evidence="3" id="KW-1185">Reference proteome</keyword>
<dbReference type="AlphaFoldDB" id="A0A1E1LFB7"/>
<evidence type="ECO:0000256" key="1">
    <source>
        <dbReference type="SAM" id="MobiDB-lite"/>
    </source>
</evidence>
<dbReference type="Proteomes" id="UP000178912">
    <property type="component" value="Unassembled WGS sequence"/>
</dbReference>
<name>A0A1E1LFB7_9HELO</name>
<accession>A0A1E1LFB7</accession>
<reference evidence="3" key="1">
    <citation type="submission" date="2016-03" db="EMBL/GenBank/DDBJ databases">
        <authorList>
            <person name="Guldener U."/>
        </authorList>
    </citation>
    <scope>NUCLEOTIDE SEQUENCE [LARGE SCALE GENOMIC DNA]</scope>
    <source>
        <strain evidence="3">04CH-RAC-A.6.1</strain>
    </source>
</reference>
<organism evidence="2 3">
    <name type="scientific">Rhynchosporium agropyri</name>
    <dbReference type="NCBI Taxonomy" id="914238"/>
    <lineage>
        <taxon>Eukaryota</taxon>
        <taxon>Fungi</taxon>
        <taxon>Dikarya</taxon>
        <taxon>Ascomycota</taxon>
        <taxon>Pezizomycotina</taxon>
        <taxon>Leotiomycetes</taxon>
        <taxon>Helotiales</taxon>
        <taxon>Ploettnerulaceae</taxon>
        <taxon>Rhynchosporium</taxon>
    </lineage>
</organism>
<feature type="compositionally biased region" description="Basic and acidic residues" evidence="1">
    <location>
        <begin position="14"/>
        <end position="27"/>
    </location>
</feature>
<feature type="region of interest" description="Disordered" evidence="1">
    <location>
        <begin position="1"/>
        <end position="28"/>
    </location>
</feature>